<dbReference type="InterPro" id="IPR013783">
    <property type="entry name" value="Ig-like_fold"/>
</dbReference>
<organism evidence="2 3">
    <name type="scientific">Georgenia yuyongxinii</name>
    <dbReference type="NCBI Taxonomy" id="2589797"/>
    <lineage>
        <taxon>Bacteria</taxon>
        <taxon>Bacillati</taxon>
        <taxon>Actinomycetota</taxon>
        <taxon>Actinomycetes</taxon>
        <taxon>Micrococcales</taxon>
        <taxon>Bogoriellaceae</taxon>
        <taxon>Georgenia</taxon>
    </lineage>
</organism>
<dbReference type="GO" id="GO:0005975">
    <property type="term" value="P:carbohydrate metabolic process"/>
    <property type="evidence" value="ECO:0007669"/>
    <property type="project" value="UniProtKB-ARBA"/>
</dbReference>
<dbReference type="EMBL" id="VJXR01000011">
    <property type="protein sequence ID" value="TRW46273.1"/>
    <property type="molecule type" value="Genomic_DNA"/>
</dbReference>
<dbReference type="Proteomes" id="UP000318693">
    <property type="component" value="Unassembled WGS sequence"/>
</dbReference>
<proteinExistence type="predicted"/>
<name>A0A552WVG5_9MICO</name>
<comment type="caution">
    <text evidence="2">The sequence shown here is derived from an EMBL/GenBank/DDBJ whole genome shotgun (WGS) entry which is preliminary data.</text>
</comment>
<protein>
    <submittedName>
        <fullName evidence="2">Zinc transporter</fullName>
    </submittedName>
</protein>
<accession>A0A552WVG5</accession>
<dbReference type="PROSITE" id="PS50093">
    <property type="entry name" value="PKD"/>
    <property type="match status" value="1"/>
</dbReference>
<evidence type="ECO:0000313" key="3">
    <source>
        <dbReference type="Proteomes" id="UP000318693"/>
    </source>
</evidence>
<dbReference type="RefSeq" id="WP_143417602.1">
    <property type="nucleotide sequence ID" value="NZ_VJXR01000011.1"/>
</dbReference>
<evidence type="ECO:0000313" key="2">
    <source>
        <dbReference type="EMBL" id="TRW46273.1"/>
    </source>
</evidence>
<sequence>MEAPGTESSHCESYIPLGNNEYYIDWSGCGLSEKQLEALNGTFTTIIEPTDPEAAEPPIVVTASDVQRLLISPGGLTVQPSQGWVLVNIDTIVWTKATDQTLSTVVLDTPVDVRVTPVDFTWDFGDGSAPIRTTDPGAPFPDHTVSHAYAKATGGAQVTLSTRWAGQFQVAGSGVWQPVLGLATTTESSTPFEVRTAAVALTHG</sequence>
<feature type="domain" description="PKD" evidence="1">
    <location>
        <begin position="116"/>
        <end position="152"/>
    </location>
</feature>
<reference evidence="2 3" key="1">
    <citation type="submission" date="2019-07" db="EMBL/GenBank/DDBJ databases">
        <title>Georgenia wutianyii sp. nov. and Georgenia *** sp. nov. isolated from plateau pika (Ochotona curzoniae) in the Qinghai-Tibet plateau of China.</title>
        <authorList>
            <person name="Tian Z."/>
        </authorList>
    </citation>
    <scope>NUCLEOTIDE SEQUENCE [LARGE SCALE GENOMIC DNA]</scope>
    <source>
        <strain evidence="2 3">Z446</strain>
    </source>
</reference>
<keyword evidence="3" id="KW-1185">Reference proteome</keyword>
<dbReference type="Gene3D" id="2.60.40.10">
    <property type="entry name" value="Immunoglobulins"/>
    <property type="match status" value="1"/>
</dbReference>
<dbReference type="AlphaFoldDB" id="A0A552WVG5"/>
<dbReference type="InterPro" id="IPR000601">
    <property type="entry name" value="PKD_dom"/>
</dbReference>
<evidence type="ECO:0000259" key="1">
    <source>
        <dbReference type="PROSITE" id="PS50093"/>
    </source>
</evidence>
<gene>
    <name evidence="2" type="ORF">FJ693_05915</name>
</gene>